<protein>
    <submittedName>
        <fullName evidence="1">Gliding motility-associated C-terminal domain-containing protein</fullName>
    </submittedName>
</protein>
<organism evidence="1 2">
    <name type="scientific">Pedobacter chitinilyticus</name>
    <dbReference type="NCBI Taxonomy" id="2233776"/>
    <lineage>
        <taxon>Bacteria</taxon>
        <taxon>Pseudomonadati</taxon>
        <taxon>Bacteroidota</taxon>
        <taxon>Sphingobacteriia</taxon>
        <taxon>Sphingobacteriales</taxon>
        <taxon>Sphingobacteriaceae</taxon>
        <taxon>Pedobacter</taxon>
    </lineage>
</organism>
<name>A0A443YMJ5_9SPHI</name>
<dbReference type="Pfam" id="PF13585">
    <property type="entry name" value="CHU_C"/>
    <property type="match status" value="1"/>
</dbReference>
<reference evidence="1 2" key="1">
    <citation type="submission" date="2018-06" db="EMBL/GenBank/DDBJ databases">
        <title>Pedobacter endophyticus sp. nov., an endophytic bacterium isolated from a leaf of Triticum aestivum.</title>
        <authorList>
            <person name="Zhang L."/>
        </authorList>
    </citation>
    <scope>NUCLEOTIDE SEQUENCE [LARGE SCALE GENOMIC DNA]</scope>
    <source>
        <strain evidence="1 2">CM134L-2</strain>
    </source>
</reference>
<accession>A0A443YMJ5</accession>
<dbReference type="OrthoDB" id="9765926at2"/>
<proteinExistence type="predicted"/>
<gene>
    <name evidence="1" type="ORF">DPV69_17600</name>
</gene>
<dbReference type="AlphaFoldDB" id="A0A443YMJ5"/>
<dbReference type="RefSeq" id="WP_113648727.1">
    <property type="nucleotide sequence ID" value="NZ_QMHN01000006.1"/>
</dbReference>
<dbReference type="InterPro" id="IPR026341">
    <property type="entry name" value="T9SS_type_B"/>
</dbReference>
<comment type="caution">
    <text evidence="1">The sequence shown here is derived from an EMBL/GenBank/DDBJ whole genome shotgun (WGS) entry which is preliminary data.</text>
</comment>
<dbReference type="Proteomes" id="UP000284120">
    <property type="component" value="Unassembled WGS sequence"/>
</dbReference>
<dbReference type="NCBIfam" id="TIGR04131">
    <property type="entry name" value="Bac_Flav_CTERM"/>
    <property type="match status" value="1"/>
</dbReference>
<evidence type="ECO:0000313" key="2">
    <source>
        <dbReference type="Proteomes" id="UP000284120"/>
    </source>
</evidence>
<sequence length="397" mass="43518">MITKKLSGIFLVATILLMSGGNVFAQLVNNGAKIFIDQNALLYVGDKAIHNYGSILNNGEMIVEGDWVNNRSTVFALESNGKVIFTAKRATFSGAGTTSFPRLVFSGLGIFEVKSNVDVRLSLDLGDAEVHLDDSQLHLDNSGSSLFRNKGFISTLGSGQFVRYMDAGQEYVFPLGSSKLGIMRFVAIKSKDASVIGASFYDKDPSVDGYSRFSKENAIVGVNDSYYHVLKNWKGSGAVDVSFYTAGTEKYTTLVNWTTKSTWDRVFPVSTQDNSSFFPGLSKSFASQGVKLMSGVDVPFAFAEVTNAGPLEIYNAFSPDGDGKNDTWEVKNIDAFPDNDLKIFDRSGNLVYRMGGYHSSKYWDGQNASSGTYFYVLRVKIDGKDQFFKGSITMVKN</sequence>
<dbReference type="EMBL" id="SAYW01000006">
    <property type="protein sequence ID" value="RWU04977.1"/>
    <property type="molecule type" value="Genomic_DNA"/>
</dbReference>
<evidence type="ECO:0000313" key="1">
    <source>
        <dbReference type="EMBL" id="RWU04977.1"/>
    </source>
</evidence>
<keyword evidence="2" id="KW-1185">Reference proteome</keyword>